<reference evidence="2 3" key="1">
    <citation type="submission" date="2019-02" db="EMBL/GenBank/DDBJ databases">
        <title>Deep-cultivation of Planctomycetes and their phenomic and genomic characterization uncovers novel biology.</title>
        <authorList>
            <person name="Wiegand S."/>
            <person name="Jogler M."/>
            <person name="Boedeker C."/>
            <person name="Pinto D."/>
            <person name="Vollmers J."/>
            <person name="Rivas-Marin E."/>
            <person name="Kohn T."/>
            <person name="Peeters S.H."/>
            <person name="Heuer A."/>
            <person name="Rast P."/>
            <person name="Oberbeckmann S."/>
            <person name="Bunk B."/>
            <person name="Jeske O."/>
            <person name="Meyerdierks A."/>
            <person name="Storesund J.E."/>
            <person name="Kallscheuer N."/>
            <person name="Luecker S."/>
            <person name="Lage O.M."/>
            <person name="Pohl T."/>
            <person name="Merkel B.J."/>
            <person name="Hornburger P."/>
            <person name="Mueller R.-W."/>
            <person name="Bruemmer F."/>
            <person name="Labrenz M."/>
            <person name="Spormann A.M."/>
            <person name="Op den Camp H."/>
            <person name="Overmann J."/>
            <person name="Amann R."/>
            <person name="Jetten M.S.M."/>
            <person name="Mascher T."/>
            <person name="Medema M.H."/>
            <person name="Devos D.P."/>
            <person name="Kaster A.-K."/>
            <person name="Ovreas L."/>
            <person name="Rohde M."/>
            <person name="Galperin M.Y."/>
            <person name="Jogler C."/>
        </authorList>
    </citation>
    <scope>NUCLEOTIDE SEQUENCE [LARGE SCALE GENOMIC DNA]</scope>
    <source>
        <strain evidence="2 3">ElP</strain>
    </source>
</reference>
<keyword evidence="1" id="KW-1133">Transmembrane helix</keyword>
<feature type="transmembrane region" description="Helical" evidence="1">
    <location>
        <begin position="21"/>
        <end position="49"/>
    </location>
</feature>
<dbReference type="AlphaFoldDB" id="A0A518HDP9"/>
<sequence length="128" mass="13078">MDRHTSNLPGDRRYPVLRLCAGVSSLFGTLLMAAGVLLLVSGLAAVLAMMGGGPPGRPGPLAGFGGLAVLVWSTGLLGGGLQFVGLGALIRLMIHLEENTRASARSLGRLVETRPGDDIGAGRPSFTS</sequence>
<evidence type="ECO:0000256" key="1">
    <source>
        <dbReference type="SAM" id="Phobius"/>
    </source>
</evidence>
<dbReference type="RefSeq" id="WP_231749362.1">
    <property type="nucleotide sequence ID" value="NZ_CP036426.1"/>
</dbReference>
<feature type="transmembrane region" description="Helical" evidence="1">
    <location>
        <begin position="69"/>
        <end position="94"/>
    </location>
</feature>
<keyword evidence="3" id="KW-1185">Reference proteome</keyword>
<organism evidence="2 3">
    <name type="scientific">Tautonia plasticadhaerens</name>
    <dbReference type="NCBI Taxonomy" id="2527974"/>
    <lineage>
        <taxon>Bacteria</taxon>
        <taxon>Pseudomonadati</taxon>
        <taxon>Planctomycetota</taxon>
        <taxon>Planctomycetia</taxon>
        <taxon>Isosphaerales</taxon>
        <taxon>Isosphaeraceae</taxon>
        <taxon>Tautonia</taxon>
    </lineage>
</organism>
<proteinExistence type="predicted"/>
<evidence type="ECO:0000313" key="2">
    <source>
        <dbReference type="EMBL" id="QDV38979.1"/>
    </source>
</evidence>
<keyword evidence="1" id="KW-0472">Membrane</keyword>
<dbReference type="Proteomes" id="UP000317835">
    <property type="component" value="Chromosome"/>
</dbReference>
<accession>A0A518HDP9</accession>
<dbReference type="KEGG" id="tpla:ElP_69400"/>
<name>A0A518HDP9_9BACT</name>
<protein>
    <submittedName>
        <fullName evidence="2">Uncharacterized protein</fullName>
    </submittedName>
</protein>
<evidence type="ECO:0000313" key="3">
    <source>
        <dbReference type="Proteomes" id="UP000317835"/>
    </source>
</evidence>
<dbReference type="EMBL" id="CP036426">
    <property type="protein sequence ID" value="QDV38979.1"/>
    <property type="molecule type" value="Genomic_DNA"/>
</dbReference>
<keyword evidence="1" id="KW-0812">Transmembrane</keyword>
<gene>
    <name evidence="2" type="ORF">ElP_69400</name>
</gene>